<gene>
    <name evidence="2" type="ORF">GGQ89_001816</name>
</gene>
<reference evidence="2 3" key="1">
    <citation type="submission" date="2020-08" db="EMBL/GenBank/DDBJ databases">
        <title>Genomic Encyclopedia of Type Strains, Phase IV (KMG-IV): sequencing the most valuable type-strain genomes for metagenomic binning, comparative biology and taxonomic classification.</title>
        <authorList>
            <person name="Goeker M."/>
        </authorList>
    </citation>
    <scope>NUCLEOTIDE SEQUENCE [LARGE SCALE GENOMIC DNA]</scope>
    <source>
        <strain evidence="2 3">DSM 14562</strain>
    </source>
</reference>
<evidence type="ECO:0000313" key="2">
    <source>
        <dbReference type="EMBL" id="MBB4609597.1"/>
    </source>
</evidence>
<dbReference type="Pfam" id="PF00563">
    <property type="entry name" value="EAL"/>
    <property type="match status" value="1"/>
</dbReference>
<dbReference type="RefSeq" id="WP_240456618.1">
    <property type="nucleotide sequence ID" value="NZ_JACHNX010000005.1"/>
</dbReference>
<dbReference type="InterPro" id="IPR050706">
    <property type="entry name" value="Cyclic-di-GMP_PDE-like"/>
</dbReference>
<evidence type="ECO:0000313" key="3">
    <source>
        <dbReference type="Proteomes" id="UP000584663"/>
    </source>
</evidence>
<feature type="domain" description="EAL" evidence="1">
    <location>
        <begin position="1"/>
        <end position="250"/>
    </location>
</feature>
<dbReference type="SUPFAM" id="SSF141868">
    <property type="entry name" value="EAL domain-like"/>
    <property type="match status" value="1"/>
</dbReference>
<dbReference type="PANTHER" id="PTHR33121:SF15">
    <property type="entry name" value="BLUE LIGHT- AND TEMPERATURE-REGULATED ANTIREPRESSOR BLUF"/>
    <property type="match status" value="1"/>
</dbReference>
<name>A0ABR6KAN5_9SPHN</name>
<evidence type="ECO:0000259" key="1">
    <source>
        <dbReference type="PROSITE" id="PS50883"/>
    </source>
</evidence>
<organism evidence="2 3">
    <name type="scientific">Sphingomonas yabuuchiae</name>
    <dbReference type="NCBI Taxonomy" id="172044"/>
    <lineage>
        <taxon>Bacteria</taxon>
        <taxon>Pseudomonadati</taxon>
        <taxon>Pseudomonadota</taxon>
        <taxon>Alphaproteobacteria</taxon>
        <taxon>Sphingomonadales</taxon>
        <taxon>Sphingomonadaceae</taxon>
        <taxon>Sphingomonas</taxon>
    </lineage>
</organism>
<dbReference type="PROSITE" id="PS50883">
    <property type="entry name" value="EAL"/>
    <property type="match status" value="1"/>
</dbReference>
<dbReference type="CDD" id="cd01948">
    <property type="entry name" value="EAL"/>
    <property type="match status" value="1"/>
</dbReference>
<dbReference type="EMBL" id="JACHNX010000005">
    <property type="protein sequence ID" value="MBB4609597.1"/>
    <property type="molecule type" value="Genomic_DNA"/>
</dbReference>
<keyword evidence="3" id="KW-1185">Reference proteome</keyword>
<sequence>MQQGYRSFCPDHPAFAIAMAFQPIMDVETGRPIAYEALVRGSKGEGAGDILTRIRPEERYDFDQQCRVAAIEGAVAAGLLDGGARLSINFFPDTVYSPLACLEPTLDTMRRLNVPHERLIFEFSEQAEIGDGAHLKTILDTYHCMGFGTAIDDFGAGHAGLTLLGQVRTDYIKLDMALIRGIDQTMPRRMIVEGVIRIAEKMGIAIIAEGVETIHEYNALRALGVRYMQGYLIARPGFRCLPPGHLPEDLAWVASA</sequence>
<comment type="caution">
    <text evidence="2">The sequence shown here is derived from an EMBL/GenBank/DDBJ whole genome shotgun (WGS) entry which is preliminary data.</text>
</comment>
<dbReference type="Proteomes" id="UP000584663">
    <property type="component" value="Unassembled WGS sequence"/>
</dbReference>
<accession>A0ABR6KAN5</accession>
<dbReference type="Gene3D" id="3.20.20.450">
    <property type="entry name" value="EAL domain"/>
    <property type="match status" value="1"/>
</dbReference>
<dbReference type="InterPro" id="IPR001633">
    <property type="entry name" value="EAL_dom"/>
</dbReference>
<protein>
    <submittedName>
        <fullName evidence="2">EAL domain-containing protein (Putative c-di-GMP-specific phosphodiesterase class I)</fullName>
    </submittedName>
</protein>
<dbReference type="PANTHER" id="PTHR33121">
    <property type="entry name" value="CYCLIC DI-GMP PHOSPHODIESTERASE PDEF"/>
    <property type="match status" value="1"/>
</dbReference>
<dbReference type="InterPro" id="IPR035919">
    <property type="entry name" value="EAL_sf"/>
</dbReference>
<proteinExistence type="predicted"/>
<dbReference type="SMART" id="SM00052">
    <property type="entry name" value="EAL"/>
    <property type="match status" value="1"/>
</dbReference>